<comment type="caution">
    <text evidence="2">The sequence shown here is derived from an EMBL/GenBank/DDBJ whole genome shotgun (WGS) entry which is preliminary data.</text>
</comment>
<keyword evidence="1" id="KW-1133">Transmembrane helix</keyword>
<sequence>MKLDDVVKLYYGTIRALMKGYRISGCVCEVLCHLFAVAPTIPSFAGPRHWAAIAKSVIAKAILIFLAQCFFARRIFLLSKRNYYLTIPILVLAVGRLGASSAAASEMFKLGSYMLFREKFRSLFSVVLALSSAVDIMVTLSLLALLQDGRQYSLGSVHSINPTDSDELNHTLL</sequence>
<feature type="transmembrane region" description="Helical" evidence="1">
    <location>
        <begin position="123"/>
        <end position="146"/>
    </location>
</feature>
<feature type="transmembrane region" description="Helical" evidence="1">
    <location>
        <begin position="50"/>
        <end position="71"/>
    </location>
</feature>
<keyword evidence="1" id="KW-0472">Membrane</keyword>
<protein>
    <submittedName>
        <fullName evidence="2">Uncharacterized protein</fullName>
    </submittedName>
</protein>
<gene>
    <name evidence="2" type="ORF">D9613_004596</name>
</gene>
<keyword evidence="3" id="KW-1185">Reference proteome</keyword>
<keyword evidence="1" id="KW-0812">Transmembrane</keyword>
<dbReference type="AlphaFoldDB" id="A0A8H4VIQ8"/>
<evidence type="ECO:0000256" key="1">
    <source>
        <dbReference type="SAM" id="Phobius"/>
    </source>
</evidence>
<dbReference type="EMBL" id="JAACJL010000057">
    <property type="protein sequence ID" value="KAF4612416.1"/>
    <property type="molecule type" value="Genomic_DNA"/>
</dbReference>
<organism evidence="2 3">
    <name type="scientific">Agrocybe pediades</name>
    <dbReference type="NCBI Taxonomy" id="84607"/>
    <lineage>
        <taxon>Eukaryota</taxon>
        <taxon>Fungi</taxon>
        <taxon>Dikarya</taxon>
        <taxon>Basidiomycota</taxon>
        <taxon>Agaricomycotina</taxon>
        <taxon>Agaricomycetes</taxon>
        <taxon>Agaricomycetidae</taxon>
        <taxon>Agaricales</taxon>
        <taxon>Agaricineae</taxon>
        <taxon>Strophariaceae</taxon>
        <taxon>Agrocybe</taxon>
    </lineage>
</organism>
<feature type="transmembrane region" description="Helical" evidence="1">
    <location>
        <begin position="21"/>
        <end position="38"/>
    </location>
</feature>
<proteinExistence type="predicted"/>
<reference evidence="2 3" key="1">
    <citation type="submission" date="2019-12" db="EMBL/GenBank/DDBJ databases">
        <authorList>
            <person name="Floudas D."/>
            <person name="Bentzer J."/>
            <person name="Ahren D."/>
            <person name="Johansson T."/>
            <person name="Persson P."/>
            <person name="Tunlid A."/>
        </authorList>
    </citation>
    <scope>NUCLEOTIDE SEQUENCE [LARGE SCALE GENOMIC DNA]</scope>
    <source>
        <strain evidence="2 3">CBS 102.39</strain>
    </source>
</reference>
<name>A0A8H4VIQ8_9AGAR</name>
<accession>A0A8H4VIQ8</accession>
<feature type="transmembrane region" description="Helical" evidence="1">
    <location>
        <begin position="83"/>
        <end position="103"/>
    </location>
</feature>
<evidence type="ECO:0000313" key="3">
    <source>
        <dbReference type="Proteomes" id="UP000521872"/>
    </source>
</evidence>
<evidence type="ECO:0000313" key="2">
    <source>
        <dbReference type="EMBL" id="KAF4612416.1"/>
    </source>
</evidence>
<dbReference type="Proteomes" id="UP000521872">
    <property type="component" value="Unassembled WGS sequence"/>
</dbReference>